<keyword evidence="3" id="KW-1185">Reference proteome</keyword>
<dbReference type="Proteomes" id="UP000199477">
    <property type="component" value="Unassembled WGS sequence"/>
</dbReference>
<gene>
    <name evidence="2" type="ORF">SAMN02799615_00260</name>
</gene>
<feature type="chain" id="PRO_5011566370" description="Cupin domain-containing protein" evidence="1">
    <location>
        <begin position="23"/>
        <end position="244"/>
    </location>
</feature>
<sequence length="244" mass="26021">MLRNLQLAALALAVLFATPGMAQHDHRSSVPNGCQPLGTHKVGDIGCYIVAQESMVNPPGGPLYWHLDTFADVKAARVARSTNGSVIEAYGQVWLLTVAEENWNPEGGRHVATIGPFTPLTKGMQTATYMVATTDANMDSPPHTHAGPEVFYVIDGEQCLETPDGMQSLKAGEGRAVAGGVPMKLYGAGSVTRRALVLVLHDAAQPVVIRRPAWQPKDLCLAGTDEHMPAGAFVPSSPEYRSAR</sequence>
<evidence type="ECO:0000313" key="3">
    <source>
        <dbReference type="Proteomes" id="UP000199477"/>
    </source>
</evidence>
<evidence type="ECO:0000256" key="1">
    <source>
        <dbReference type="SAM" id="SignalP"/>
    </source>
</evidence>
<dbReference type="AlphaFoldDB" id="A0A1I1XLV9"/>
<reference evidence="3" key="1">
    <citation type="submission" date="2016-10" db="EMBL/GenBank/DDBJ databases">
        <authorList>
            <person name="Varghese N."/>
            <person name="Submissions S."/>
        </authorList>
    </citation>
    <scope>NUCLEOTIDE SEQUENCE [LARGE SCALE GENOMIC DNA]</scope>
    <source>
        <strain evidence="3">UNC178MFTsu3.1</strain>
    </source>
</reference>
<dbReference type="InterPro" id="IPR011051">
    <property type="entry name" value="RmlC_Cupin_sf"/>
</dbReference>
<name>A0A1I1XLV9_9GAMM</name>
<protein>
    <recommendedName>
        <fullName evidence="4">Cupin domain-containing protein</fullName>
    </recommendedName>
</protein>
<dbReference type="EMBL" id="FONH01000001">
    <property type="protein sequence ID" value="SFE06753.1"/>
    <property type="molecule type" value="Genomic_DNA"/>
</dbReference>
<dbReference type="Gene3D" id="2.60.120.10">
    <property type="entry name" value="Jelly Rolls"/>
    <property type="match status" value="1"/>
</dbReference>
<evidence type="ECO:0008006" key="4">
    <source>
        <dbReference type="Google" id="ProtNLM"/>
    </source>
</evidence>
<evidence type="ECO:0000313" key="2">
    <source>
        <dbReference type="EMBL" id="SFE06753.1"/>
    </source>
</evidence>
<dbReference type="SUPFAM" id="SSF51182">
    <property type="entry name" value="RmlC-like cupins"/>
    <property type="match status" value="1"/>
</dbReference>
<dbReference type="InterPro" id="IPR014710">
    <property type="entry name" value="RmlC-like_jellyroll"/>
</dbReference>
<feature type="signal peptide" evidence="1">
    <location>
        <begin position="1"/>
        <end position="22"/>
    </location>
</feature>
<dbReference type="STRING" id="500610.SAMN02799615_00260"/>
<keyword evidence="1" id="KW-0732">Signal</keyword>
<organism evidence="2 3">
    <name type="scientific">Dyella marensis</name>
    <dbReference type="NCBI Taxonomy" id="500610"/>
    <lineage>
        <taxon>Bacteria</taxon>
        <taxon>Pseudomonadati</taxon>
        <taxon>Pseudomonadota</taxon>
        <taxon>Gammaproteobacteria</taxon>
        <taxon>Lysobacterales</taxon>
        <taxon>Rhodanobacteraceae</taxon>
        <taxon>Dyella</taxon>
    </lineage>
</organism>
<accession>A0A1I1XLV9</accession>
<proteinExistence type="predicted"/>